<dbReference type="InterPro" id="IPR037069">
    <property type="entry name" value="AcylCoA_DH/ox_N_sf"/>
</dbReference>
<evidence type="ECO:0000313" key="3">
    <source>
        <dbReference type="Proteomes" id="UP000502533"/>
    </source>
</evidence>
<dbReference type="GeneID" id="85021881"/>
<proteinExistence type="predicted"/>
<reference evidence="2 3" key="1">
    <citation type="submission" date="2020-03" db="EMBL/GenBank/DDBJ databases">
        <title>Isolation of cellulose-producing strains, genome characterization and application of the synthesized cellulose films as an economical and sustainable material for piezoelectric sensor construction.</title>
        <authorList>
            <person name="Mangayil R.K."/>
        </authorList>
    </citation>
    <scope>NUCLEOTIDE SEQUENCE [LARGE SCALE GENOMIC DNA]</scope>
    <source>
        <strain evidence="2 3">ENS 9a1a</strain>
    </source>
</reference>
<dbReference type="Gene3D" id="1.10.540.10">
    <property type="entry name" value="Acyl-CoA dehydrogenase/oxidase, N-terminal domain"/>
    <property type="match status" value="1"/>
</dbReference>
<dbReference type="PANTHER" id="PTHR48083:SF37">
    <property type="entry name" value="DEHYDROGENASE, PUTATIVE-RELATED"/>
    <property type="match status" value="1"/>
</dbReference>
<sequence length="368" mass="38207">MTFPFEALSACRAELEAEATINDGPAAFPRHGLDRLRALGVLSAALPQACGGHGFGTEAHGASGLLHMLRLVGHGSLALGRIVEGHVNALRLIACYGTQARMAQVAAAVHDGALFGVWVTDGAQPLAMEAGDGAVTLHGGKAFASGVGHVTHALVTAATQGGNVHMLLVGVADTSRVHHGPDGLAGMRGAGTGRYDFTGMGVQADCMVGQAGDYLRQPEFSAGAWRAMAVALGGIERLATVLREQLAARGRAQAPAQQARIGDALIAAETAFLWTHRAAMLAAAPDRHATGDIAATVNLARLAVERAGLEVIGLVQRGLGLAAFVRTNPAERLLRDLATYLRQPAPDETLCEAAGWFTHRDLPRMEAT</sequence>
<dbReference type="InterPro" id="IPR050741">
    <property type="entry name" value="Acyl-CoA_dehydrogenase"/>
</dbReference>
<dbReference type="PANTHER" id="PTHR48083">
    <property type="entry name" value="MEDIUM-CHAIN SPECIFIC ACYL-COA DEHYDROGENASE, MITOCHONDRIAL-RELATED"/>
    <property type="match status" value="1"/>
</dbReference>
<accession>A0A858JIG6</accession>
<organism evidence="2 3">
    <name type="scientific">Komagataeibacter rhaeticus</name>
    <dbReference type="NCBI Taxonomy" id="215221"/>
    <lineage>
        <taxon>Bacteria</taxon>
        <taxon>Pseudomonadati</taxon>
        <taxon>Pseudomonadota</taxon>
        <taxon>Alphaproteobacteria</taxon>
        <taxon>Acetobacterales</taxon>
        <taxon>Acetobacteraceae</taxon>
        <taxon>Komagataeibacter</taxon>
    </lineage>
</organism>
<protein>
    <submittedName>
        <fullName evidence="2">Acyl-CoA dehydrogenase</fullName>
    </submittedName>
</protein>
<keyword evidence="3" id="KW-1185">Reference proteome</keyword>
<dbReference type="GO" id="GO:0050660">
    <property type="term" value="F:flavin adenine dinucleotide binding"/>
    <property type="evidence" value="ECO:0007669"/>
    <property type="project" value="InterPro"/>
</dbReference>
<dbReference type="GO" id="GO:0005737">
    <property type="term" value="C:cytoplasm"/>
    <property type="evidence" value="ECO:0007669"/>
    <property type="project" value="TreeGrafter"/>
</dbReference>
<dbReference type="RefSeq" id="WP_039998845.1">
    <property type="nucleotide sequence ID" value="NZ_CALMTF010000081.1"/>
</dbReference>
<keyword evidence="1" id="KW-0560">Oxidoreductase</keyword>
<dbReference type="KEGG" id="kre:GWK63_06925"/>
<dbReference type="InterPro" id="IPR046373">
    <property type="entry name" value="Acyl-CoA_Oxase/DH_mid-dom_sf"/>
</dbReference>
<name>A0A858JIG6_9PROT</name>
<dbReference type="InterPro" id="IPR036250">
    <property type="entry name" value="AcylCo_DH-like_C"/>
</dbReference>
<evidence type="ECO:0000313" key="2">
    <source>
        <dbReference type="EMBL" id="QIP35232.1"/>
    </source>
</evidence>
<dbReference type="Gene3D" id="1.20.140.10">
    <property type="entry name" value="Butyryl-CoA Dehydrogenase, subunit A, domain 3"/>
    <property type="match status" value="1"/>
</dbReference>
<dbReference type="SUPFAM" id="SSF47203">
    <property type="entry name" value="Acyl-CoA dehydrogenase C-terminal domain-like"/>
    <property type="match status" value="1"/>
</dbReference>
<evidence type="ECO:0000256" key="1">
    <source>
        <dbReference type="ARBA" id="ARBA00023002"/>
    </source>
</evidence>
<dbReference type="Proteomes" id="UP000502533">
    <property type="component" value="Chromosome"/>
</dbReference>
<dbReference type="GO" id="GO:0033539">
    <property type="term" value="P:fatty acid beta-oxidation using acyl-CoA dehydrogenase"/>
    <property type="evidence" value="ECO:0007669"/>
    <property type="project" value="TreeGrafter"/>
</dbReference>
<dbReference type="InterPro" id="IPR009100">
    <property type="entry name" value="AcylCoA_DH/oxidase_NM_dom_sf"/>
</dbReference>
<dbReference type="SUPFAM" id="SSF56645">
    <property type="entry name" value="Acyl-CoA dehydrogenase NM domain-like"/>
    <property type="match status" value="1"/>
</dbReference>
<gene>
    <name evidence="2" type="ORF">GWK63_06925</name>
</gene>
<dbReference type="EMBL" id="CP050139">
    <property type="protein sequence ID" value="QIP35232.1"/>
    <property type="molecule type" value="Genomic_DNA"/>
</dbReference>
<dbReference type="GO" id="GO:0003995">
    <property type="term" value="F:acyl-CoA dehydrogenase activity"/>
    <property type="evidence" value="ECO:0007669"/>
    <property type="project" value="TreeGrafter"/>
</dbReference>
<dbReference type="AlphaFoldDB" id="A0A858JIG6"/>
<dbReference type="Gene3D" id="2.40.110.10">
    <property type="entry name" value="Butyryl-CoA Dehydrogenase, subunit A, domain 2"/>
    <property type="match status" value="1"/>
</dbReference>